<reference evidence="3" key="2">
    <citation type="journal article" date="2013" name="Nat. Genet.">
        <title>The draft genomes of soft-shell turtle and green sea turtle yield insights into the development and evolution of the turtle-specific body plan.</title>
        <authorList>
            <person name="Wang Z."/>
            <person name="Pascual-Anaya J."/>
            <person name="Zadissa A."/>
            <person name="Li W."/>
            <person name="Niimura Y."/>
            <person name="Huang Z."/>
            <person name="Li C."/>
            <person name="White S."/>
            <person name="Xiong Z."/>
            <person name="Fang D."/>
            <person name="Wang B."/>
            <person name="Ming Y."/>
            <person name="Chen Y."/>
            <person name="Zheng Y."/>
            <person name="Kuraku S."/>
            <person name="Pignatelli M."/>
            <person name="Herrero J."/>
            <person name="Beal K."/>
            <person name="Nozawa M."/>
            <person name="Li Q."/>
            <person name="Wang J."/>
            <person name="Zhang H."/>
            <person name="Yu L."/>
            <person name="Shigenobu S."/>
            <person name="Wang J."/>
            <person name="Liu J."/>
            <person name="Flicek P."/>
            <person name="Searle S."/>
            <person name="Wang J."/>
            <person name="Kuratani S."/>
            <person name="Yin Y."/>
            <person name="Aken B."/>
            <person name="Zhang G."/>
            <person name="Irie N."/>
        </authorList>
    </citation>
    <scope>NUCLEOTIDE SEQUENCE [LARGE SCALE GENOMIC DNA]</scope>
    <source>
        <strain evidence="3">Daiwa-1</strain>
    </source>
</reference>
<keyword evidence="3" id="KW-1185">Reference proteome</keyword>
<reference evidence="3" key="1">
    <citation type="submission" date="2011-10" db="EMBL/GenBank/DDBJ databases">
        <authorList>
            <consortium name="Soft-shell Turtle Genome Consortium"/>
        </authorList>
    </citation>
    <scope>NUCLEOTIDE SEQUENCE [LARGE SCALE GENOMIC DNA]</scope>
    <source>
        <strain evidence="3">Daiwa-1</strain>
    </source>
</reference>
<organism evidence="2 3">
    <name type="scientific">Pelodiscus sinensis</name>
    <name type="common">Chinese softshell turtle</name>
    <name type="synonym">Trionyx sinensis</name>
    <dbReference type="NCBI Taxonomy" id="13735"/>
    <lineage>
        <taxon>Eukaryota</taxon>
        <taxon>Metazoa</taxon>
        <taxon>Chordata</taxon>
        <taxon>Craniata</taxon>
        <taxon>Vertebrata</taxon>
        <taxon>Euteleostomi</taxon>
        <taxon>Archelosauria</taxon>
        <taxon>Testudinata</taxon>
        <taxon>Testudines</taxon>
        <taxon>Cryptodira</taxon>
        <taxon>Trionychia</taxon>
        <taxon>Trionychidae</taxon>
        <taxon>Pelodiscus</taxon>
    </lineage>
</organism>
<sequence>MLWGPTARLEDCDFADDLALLAHDQQDIQEKTDVVDQTARSVGLRIHPGKTNVMKLRTTNTDKTTVMGEELEEVNDFRYLGSYISADSNIDKEISARIALAAQAFQKLNNIWKSSLLQTRTKLKIYRSNVRSVLLYAVETWRTNKKIESRLRGFEGWCLHHVLRVRWEQHVTNKEISQRSGINNVVDEIKQRCWRWLGQVLWMSETRLPPMALRWTPPGKRKRGRPLATWRTTVAEDMKRKGTTWEEVSWLSQDCEDWRRFVGTLCSIRSEED</sequence>
<dbReference type="Proteomes" id="UP000007267">
    <property type="component" value="Unassembled WGS sequence"/>
</dbReference>
<evidence type="ECO:0000259" key="1">
    <source>
        <dbReference type="Pfam" id="PF20049"/>
    </source>
</evidence>
<accession>K7EXS9</accession>
<reference evidence="2" key="4">
    <citation type="submission" date="2025-09" db="UniProtKB">
        <authorList>
            <consortium name="Ensembl"/>
        </authorList>
    </citation>
    <scope>IDENTIFICATION</scope>
</reference>
<evidence type="ECO:0000313" key="2">
    <source>
        <dbReference type="Ensembl" id="ENSPSIP00000000589.1"/>
    </source>
</evidence>
<dbReference type="OMA" id="ILKIFWP"/>
<dbReference type="InterPro" id="IPR045609">
    <property type="entry name" value="DUF6451"/>
</dbReference>
<dbReference type="EMBL" id="AGCU01175661">
    <property type="status" value="NOT_ANNOTATED_CDS"/>
    <property type="molecule type" value="Genomic_DNA"/>
</dbReference>
<dbReference type="PANTHER" id="PTHR47027">
    <property type="entry name" value="REVERSE TRANSCRIPTASE DOMAIN-CONTAINING PROTEIN"/>
    <property type="match status" value="1"/>
</dbReference>
<dbReference type="Ensembl" id="ENSPSIT00000000589.1">
    <property type="protein sequence ID" value="ENSPSIP00000000589.1"/>
    <property type="gene ID" value="ENSPSIG00000000589.1"/>
</dbReference>
<feature type="domain" description="DUF6451" evidence="1">
    <location>
        <begin position="104"/>
        <end position="136"/>
    </location>
</feature>
<dbReference type="STRING" id="13735.ENSPSIP00000000589"/>
<dbReference type="Pfam" id="PF20049">
    <property type="entry name" value="DUF6451"/>
    <property type="match status" value="1"/>
</dbReference>
<dbReference type="GeneTree" id="ENSGT00940000162286"/>
<name>K7EXS9_PELSI</name>
<reference evidence="2" key="3">
    <citation type="submission" date="2025-08" db="UniProtKB">
        <authorList>
            <consortium name="Ensembl"/>
        </authorList>
    </citation>
    <scope>IDENTIFICATION</scope>
</reference>
<proteinExistence type="predicted"/>
<dbReference type="HOGENOM" id="CLU_000680_32_1_1"/>
<dbReference type="eggNOG" id="KOG1075">
    <property type="taxonomic scope" value="Eukaryota"/>
</dbReference>
<dbReference type="AlphaFoldDB" id="K7EXS9"/>
<protein>
    <recommendedName>
        <fullName evidence="1">DUF6451 domain-containing protein</fullName>
    </recommendedName>
</protein>
<evidence type="ECO:0000313" key="3">
    <source>
        <dbReference type="Proteomes" id="UP000007267"/>
    </source>
</evidence>
<dbReference type="PANTHER" id="PTHR47027:SF25">
    <property type="entry name" value="REVERSE TRANSCRIPTASE DOMAIN-CONTAINING PROTEIN"/>
    <property type="match status" value="1"/>
</dbReference>